<dbReference type="SMART" id="SM00345">
    <property type="entry name" value="HTH_GNTR"/>
    <property type="match status" value="1"/>
</dbReference>
<feature type="domain" description="HTH gntR-type" evidence="4">
    <location>
        <begin position="16"/>
        <end position="84"/>
    </location>
</feature>
<dbReference type="RefSeq" id="WP_094820674.1">
    <property type="nucleotide sequence ID" value="NZ_NEVO01000005.1"/>
</dbReference>
<dbReference type="PROSITE" id="PS50949">
    <property type="entry name" value="HTH_GNTR"/>
    <property type="match status" value="1"/>
</dbReference>
<reference evidence="5 6" key="1">
    <citation type="submission" date="2017-05" db="EMBL/GenBank/DDBJ databases">
        <title>Complete and WGS of Bordetella genogroups.</title>
        <authorList>
            <person name="Spilker T."/>
            <person name="LiPuma J."/>
        </authorList>
    </citation>
    <scope>NUCLEOTIDE SEQUENCE [LARGE SCALE GENOMIC DNA]</scope>
    <source>
        <strain evidence="5 6">AU9919</strain>
    </source>
</reference>
<dbReference type="InterPro" id="IPR008920">
    <property type="entry name" value="TF_FadR/GntR_C"/>
</dbReference>
<dbReference type="SUPFAM" id="SSF48008">
    <property type="entry name" value="GntR ligand-binding domain-like"/>
    <property type="match status" value="1"/>
</dbReference>
<evidence type="ECO:0000313" key="5">
    <source>
        <dbReference type="EMBL" id="OZI54667.1"/>
    </source>
</evidence>
<gene>
    <name evidence="5" type="ORF">CAL20_16990</name>
</gene>
<name>A0A261TZG4_9BORD</name>
<dbReference type="InterPro" id="IPR036388">
    <property type="entry name" value="WH-like_DNA-bd_sf"/>
</dbReference>
<dbReference type="PRINTS" id="PR00035">
    <property type="entry name" value="HTHGNTR"/>
</dbReference>
<dbReference type="CDD" id="cd07377">
    <property type="entry name" value="WHTH_GntR"/>
    <property type="match status" value="1"/>
</dbReference>
<dbReference type="GO" id="GO:0003677">
    <property type="term" value="F:DNA binding"/>
    <property type="evidence" value="ECO:0007669"/>
    <property type="project" value="UniProtKB-KW"/>
</dbReference>
<dbReference type="AlphaFoldDB" id="A0A261TZG4"/>
<dbReference type="InterPro" id="IPR036390">
    <property type="entry name" value="WH_DNA-bd_sf"/>
</dbReference>
<dbReference type="Pfam" id="PF00392">
    <property type="entry name" value="GntR"/>
    <property type="match status" value="1"/>
</dbReference>
<evidence type="ECO:0000313" key="6">
    <source>
        <dbReference type="Proteomes" id="UP000216885"/>
    </source>
</evidence>
<keyword evidence="6" id="KW-1185">Reference proteome</keyword>
<dbReference type="InterPro" id="IPR011711">
    <property type="entry name" value="GntR_C"/>
</dbReference>
<dbReference type="PANTHER" id="PTHR43537">
    <property type="entry name" value="TRANSCRIPTIONAL REGULATOR, GNTR FAMILY"/>
    <property type="match status" value="1"/>
</dbReference>
<organism evidence="5 6">
    <name type="scientific">Bordetella genomosp. 4</name>
    <dbReference type="NCBI Taxonomy" id="463044"/>
    <lineage>
        <taxon>Bacteria</taxon>
        <taxon>Pseudomonadati</taxon>
        <taxon>Pseudomonadota</taxon>
        <taxon>Betaproteobacteria</taxon>
        <taxon>Burkholderiales</taxon>
        <taxon>Alcaligenaceae</taxon>
        <taxon>Bordetella</taxon>
    </lineage>
</organism>
<dbReference type="Pfam" id="PF07729">
    <property type="entry name" value="FCD"/>
    <property type="match status" value="1"/>
</dbReference>
<accession>A0A261TZG4</accession>
<keyword evidence="2" id="KW-0238">DNA-binding</keyword>
<dbReference type="SUPFAM" id="SSF46785">
    <property type="entry name" value="Winged helix' DNA-binding domain"/>
    <property type="match status" value="1"/>
</dbReference>
<dbReference type="Gene3D" id="1.10.10.10">
    <property type="entry name" value="Winged helix-like DNA-binding domain superfamily/Winged helix DNA-binding domain"/>
    <property type="match status" value="1"/>
</dbReference>
<dbReference type="Gene3D" id="1.20.120.530">
    <property type="entry name" value="GntR ligand-binding domain-like"/>
    <property type="match status" value="1"/>
</dbReference>
<dbReference type="SMART" id="SM00895">
    <property type="entry name" value="FCD"/>
    <property type="match status" value="1"/>
</dbReference>
<evidence type="ECO:0000256" key="3">
    <source>
        <dbReference type="ARBA" id="ARBA00023163"/>
    </source>
</evidence>
<keyword evidence="3" id="KW-0804">Transcription</keyword>
<evidence type="ECO:0000256" key="1">
    <source>
        <dbReference type="ARBA" id="ARBA00023015"/>
    </source>
</evidence>
<dbReference type="OrthoDB" id="1040417at2"/>
<sequence>MTLREPGIGTELSKGSTLTDKLSKALLDVINAGEFQPGEKLPTGQELARRFGVSLTVVRESISTLKADGIVETRQGAGAFVSKSAHLRPFRITPSGASEDQPAIGPEQIFELRTGVEMQAAALAAERGSDAQLAAIRDAYAAMQADIEAGGDGVSADILFHRAIAEAAGNALFGSFLDFLGGYIRESIKGSRQDQAWAEHQDAVMQEHHAIMEAICRRDGQAARDAAHAHMANCLQRCLP</sequence>
<keyword evidence="1" id="KW-0805">Transcription regulation</keyword>
<evidence type="ECO:0000259" key="4">
    <source>
        <dbReference type="PROSITE" id="PS50949"/>
    </source>
</evidence>
<dbReference type="EMBL" id="NEVQ01000016">
    <property type="protein sequence ID" value="OZI54667.1"/>
    <property type="molecule type" value="Genomic_DNA"/>
</dbReference>
<protein>
    <recommendedName>
        <fullName evidence="4">HTH gntR-type domain-containing protein</fullName>
    </recommendedName>
</protein>
<dbReference type="PANTHER" id="PTHR43537:SF5">
    <property type="entry name" value="UXU OPERON TRANSCRIPTIONAL REGULATOR"/>
    <property type="match status" value="1"/>
</dbReference>
<evidence type="ECO:0000256" key="2">
    <source>
        <dbReference type="ARBA" id="ARBA00023125"/>
    </source>
</evidence>
<dbReference type="InterPro" id="IPR000524">
    <property type="entry name" value="Tscrpt_reg_HTH_GntR"/>
</dbReference>
<dbReference type="GO" id="GO:0003700">
    <property type="term" value="F:DNA-binding transcription factor activity"/>
    <property type="evidence" value="ECO:0007669"/>
    <property type="project" value="InterPro"/>
</dbReference>
<comment type="caution">
    <text evidence="5">The sequence shown here is derived from an EMBL/GenBank/DDBJ whole genome shotgun (WGS) entry which is preliminary data.</text>
</comment>
<proteinExistence type="predicted"/>
<dbReference type="Proteomes" id="UP000216885">
    <property type="component" value="Unassembled WGS sequence"/>
</dbReference>